<dbReference type="InterPro" id="IPR015422">
    <property type="entry name" value="PyrdxlP-dep_Trfase_small"/>
</dbReference>
<dbReference type="InterPro" id="IPR050087">
    <property type="entry name" value="AON_synthase_class-II"/>
</dbReference>
<evidence type="ECO:0000313" key="7">
    <source>
        <dbReference type="Proteomes" id="UP000063234"/>
    </source>
</evidence>
<accession>A0A0S3QUN8</accession>
<dbReference type="PROSITE" id="PS00599">
    <property type="entry name" value="AA_TRANSFER_CLASS_2"/>
    <property type="match status" value="1"/>
</dbReference>
<organism evidence="6 7">
    <name type="scientific">Thermosulfidibacter takaii (strain DSM 17441 / JCM 13301 / NBRC 103674 / ABI70S6)</name>
    <dbReference type="NCBI Taxonomy" id="1298851"/>
    <lineage>
        <taxon>Bacteria</taxon>
        <taxon>Pseudomonadati</taxon>
        <taxon>Thermosulfidibacterota</taxon>
        <taxon>Thermosulfidibacteria</taxon>
        <taxon>Thermosulfidibacterales</taxon>
        <taxon>Thermosulfidibacteraceae</taxon>
    </lineage>
</organism>
<evidence type="ECO:0000256" key="1">
    <source>
        <dbReference type="ARBA" id="ARBA00001933"/>
    </source>
</evidence>
<evidence type="ECO:0000256" key="2">
    <source>
        <dbReference type="ARBA" id="ARBA00022679"/>
    </source>
</evidence>
<dbReference type="KEGG" id="ttk:TST_1266"/>
<dbReference type="GO" id="GO:0030170">
    <property type="term" value="F:pyridoxal phosphate binding"/>
    <property type="evidence" value="ECO:0007669"/>
    <property type="project" value="InterPro"/>
</dbReference>
<dbReference type="PATRIC" id="fig|1298851.3.peg.1340"/>
<dbReference type="InterPro" id="IPR015424">
    <property type="entry name" value="PyrdxlP-dep_Trfase"/>
</dbReference>
<evidence type="ECO:0000256" key="3">
    <source>
        <dbReference type="ARBA" id="ARBA00022898"/>
    </source>
</evidence>
<sequence>MAADLFEKCFAFKDPDVVRSMGIYPYFRPICTQQGPVVKINGKEMIMLGSNSYLGLTEDPRVKEAAKKAIDKYGTGCAGSRFLNGTLDLHLQLEEELADFLGKEAVLLFSTGFQANLGIISTLVGKGDYVVIDKSDHASIVEGCRLSLGEIKRFRHNDVAHLEKVLSSLEEDAGKLIVVDGVYSMEGDIAPVPEIIELAKKYNARFMIDDAHGIGVLGETGAGTAEHFGLTGEVDIIMGTFSKSLASLGGFAASRREVIEYLKHRSRPLIFSASISPPNTAAALEALRILRKEPERRKALWENTYRLQKGLRELGFDIGNTQTPVIPVYIGDDLKTFQICKALHDEGVFVNPVVPPGVAPGKSLLRLSVMATHKPEHIDFALEKLEKVGKAFGII</sequence>
<dbReference type="EC" id="2.3.1.47" evidence="6"/>
<dbReference type="InterPro" id="IPR004839">
    <property type="entry name" value="Aminotransferase_I/II_large"/>
</dbReference>
<keyword evidence="2 6" id="KW-0808">Transferase</keyword>
<dbReference type="Pfam" id="PF00155">
    <property type="entry name" value="Aminotran_1_2"/>
    <property type="match status" value="1"/>
</dbReference>
<keyword evidence="6" id="KW-0012">Acyltransferase</keyword>
<dbReference type="SUPFAM" id="SSF53383">
    <property type="entry name" value="PLP-dependent transferases"/>
    <property type="match status" value="1"/>
</dbReference>
<name>A0A0S3QUN8_THET7</name>
<dbReference type="Gene3D" id="3.40.640.10">
    <property type="entry name" value="Type I PLP-dependent aspartate aminotransferase-like (Major domain)"/>
    <property type="match status" value="1"/>
</dbReference>
<protein>
    <submittedName>
        <fullName evidence="6">8-amino-7-oxononanoate synthase</fullName>
        <ecNumber evidence="6">2.3.1.47</ecNumber>
    </submittedName>
</protein>
<keyword evidence="3 4" id="KW-0663">Pyridoxal phosphate</keyword>
<evidence type="ECO:0000313" key="6">
    <source>
        <dbReference type="EMBL" id="BAT72053.1"/>
    </source>
</evidence>
<keyword evidence="7" id="KW-1185">Reference proteome</keyword>
<dbReference type="InterPro" id="IPR001917">
    <property type="entry name" value="Aminotrans_II_pyridoxalP_BS"/>
</dbReference>
<dbReference type="Gene3D" id="3.90.1150.10">
    <property type="entry name" value="Aspartate Aminotransferase, domain 1"/>
    <property type="match status" value="1"/>
</dbReference>
<dbReference type="PANTHER" id="PTHR13693">
    <property type="entry name" value="CLASS II AMINOTRANSFERASE/8-AMINO-7-OXONONANOATE SYNTHASE"/>
    <property type="match status" value="1"/>
</dbReference>
<dbReference type="CDD" id="cd06454">
    <property type="entry name" value="KBL_like"/>
    <property type="match status" value="1"/>
</dbReference>
<reference evidence="7" key="1">
    <citation type="journal article" date="2018" name="Science">
        <title>A primordial and reversible TCA cycle in a facultatively chemolithoautotrophic thermophile.</title>
        <authorList>
            <person name="Nunoura T."/>
            <person name="Chikaraishi Y."/>
            <person name="Izaki R."/>
            <person name="Suwa T."/>
            <person name="Sato T."/>
            <person name="Harada T."/>
            <person name="Mori K."/>
            <person name="Kato Y."/>
            <person name="Miyazaki M."/>
            <person name="Shimamura S."/>
            <person name="Yanagawa K."/>
            <person name="Shuto A."/>
            <person name="Ohkouchi N."/>
            <person name="Fujita N."/>
            <person name="Takaki Y."/>
            <person name="Atomi H."/>
            <person name="Takai K."/>
        </authorList>
    </citation>
    <scope>NUCLEOTIDE SEQUENCE [LARGE SCALE GENOMIC DNA]</scope>
    <source>
        <strain evidence="7">DSM 17441 / JCM 13301 / NBRC 103674 / ABI70S6</strain>
    </source>
</reference>
<dbReference type="GO" id="GO:0008710">
    <property type="term" value="F:8-amino-7-oxononanoate synthase activity"/>
    <property type="evidence" value="ECO:0007669"/>
    <property type="project" value="UniProtKB-EC"/>
</dbReference>
<dbReference type="AlphaFoldDB" id="A0A0S3QUN8"/>
<proteinExistence type="inferred from homology"/>
<comment type="similarity">
    <text evidence="4">Belongs to the class-II pyridoxal-phosphate-dependent aminotransferase family.</text>
</comment>
<feature type="domain" description="Aminotransferase class I/classII large" evidence="5">
    <location>
        <begin position="44"/>
        <end position="385"/>
    </location>
</feature>
<dbReference type="PANTHER" id="PTHR13693:SF3">
    <property type="entry name" value="LD36009P"/>
    <property type="match status" value="1"/>
</dbReference>
<dbReference type="EMBL" id="AP013035">
    <property type="protein sequence ID" value="BAT72053.1"/>
    <property type="molecule type" value="Genomic_DNA"/>
</dbReference>
<gene>
    <name evidence="6" type="primary">bioF</name>
    <name evidence="6" type="ORF">TST_1266</name>
</gene>
<evidence type="ECO:0000256" key="4">
    <source>
        <dbReference type="RuleBase" id="RU003693"/>
    </source>
</evidence>
<dbReference type="STRING" id="1298851.TST_1266"/>
<dbReference type="InterPro" id="IPR015421">
    <property type="entry name" value="PyrdxlP-dep_Trfase_major"/>
</dbReference>
<dbReference type="Proteomes" id="UP000063234">
    <property type="component" value="Chromosome"/>
</dbReference>
<comment type="cofactor">
    <cofactor evidence="1 4">
        <name>pyridoxal 5'-phosphate</name>
        <dbReference type="ChEBI" id="CHEBI:597326"/>
    </cofactor>
</comment>
<evidence type="ECO:0000259" key="5">
    <source>
        <dbReference type="Pfam" id="PF00155"/>
    </source>
</evidence>